<dbReference type="InterPro" id="IPR000306">
    <property type="entry name" value="Znf_FYVE"/>
</dbReference>
<dbReference type="Pfam" id="PF25569">
    <property type="entry name" value="TPR_ZFYVE26"/>
    <property type="match status" value="1"/>
</dbReference>
<dbReference type="Proteomes" id="UP001152888">
    <property type="component" value="Unassembled WGS sequence"/>
</dbReference>
<dbReference type="PROSITE" id="PS50178">
    <property type="entry name" value="ZF_FYVE"/>
    <property type="match status" value="1"/>
</dbReference>
<keyword evidence="8" id="KW-1185">Reference proteome</keyword>
<dbReference type="SMART" id="SM00064">
    <property type="entry name" value="FYVE"/>
    <property type="match status" value="1"/>
</dbReference>
<keyword evidence="3 5" id="KW-0863">Zinc-finger</keyword>
<evidence type="ECO:0000256" key="3">
    <source>
        <dbReference type="ARBA" id="ARBA00022771"/>
    </source>
</evidence>
<evidence type="ECO:0000256" key="1">
    <source>
        <dbReference type="ARBA" id="ARBA00022553"/>
    </source>
</evidence>
<name>A0A9P0PG32_ACAOB</name>
<dbReference type="OrthoDB" id="1936617at2759"/>
<dbReference type="GO" id="GO:0005813">
    <property type="term" value="C:centrosome"/>
    <property type="evidence" value="ECO:0007669"/>
    <property type="project" value="TreeGrafter"/>
</dbReference>
<evidence type="ECO:0000313" key="8">
    <source>
        <dbReference type="Proteomes" id="UP001152888"/>
    </source>
</evidence>
<dbReference type="GO" id="GO:0000724">
    <property type="term" value="P:double-strand break repair via homologous recombination"/>
    <property type="evidence" value="ECO:0007669"/>
    <property type="project" value="InterPro"/>
</dbReference>
<dbReference type="Pfam" id="PF01363">
    <property type="entry name" value="FYVE"/>
    <property type="match status" value="1"/>
</dbReference>
<keyword evidence="4" id="KW-0862">Zinc</keyword>
<dbReference type="InterPro" id="IPR011011">
    <property type="entry name" value="Znf_FYVE_PHD"/>
</dbReference>
<feature type="domain" description="FYVE-type" evidence="6">
    <location>
        <begin position="1207"/>
        <end position="1267"/>
    </location>
</feature>
<evidence type="ECO:0000256" key="4">
    <source>
        <dbReference type="ARBA" id="ARBA00022833"/>
    </source>
</evidence>
<accession>A0A9P0PG32</accession>
<protein>
    <recommendedName>
        <fullName evidence="6">FYVE-type domain-containing protein</fullName>
    </recommendedName>
</protein>
<dbReference type="GO" id="GO:0008270">
    <property type="term" value="F:zinc ion binding"/>
    <property type="evidence" value="ECO:0007669"/>
    <property type="project" value="UniProtKB-KW"/>
</dbReference>
<comment type="caution">
    <text evidence="7">The sequence shown here is derived from an EMBL/GenBank/DDBJ whole genome shotgun (WGS) entry which is preliminary data.</text>
</comment>
<proteinExistence type="predicted"/>
<dbReference type="SUPFAM" id="SSF57903">
    <property type="entry name" value="FYVE/PHD zinc finger"/>
    <property type="match status" value="1"/>
</dbReference>
<evidence type="ECO:0000256" key="5">
    <source>
        <dbReference type="PROSITE-ProRule" id="PRU00091"/>
    </source>
</evidence>
<gene>
    <name evidence="7" type="ORF">ACAOBT_LOCUS16277</name>
</gene>
<evidence type="ECO:0000259" key="6">
    <source>
        <dbReference type="PROSITE" id="PS50178"/>
    </source>
</evidence>
<dbReference type="GO" id="GO:0032465">
    <property type="term" value="P:regulation of cytokinesis"/>
    <property type="evidence" value="ECO:0007669"/>
    <property type="project" value="TreeGrafter"/>
</dbReference>
<keyword evidence="1" id="KW-0597">Phosphoprotein</keyword>
<dbReference type="InterPro" id="IPR028730">
    <property type="entry name" value="ZFYVE26"/>
</dbReference>
<organism evidence="7 8">
    <name type="scientific">Acanthoscelides obtectus</name>
    <name type="common">Bean weevil</name>
    <name type="synonym">Bruchus obtectus</name>
    <dbReference type="NCBI Taxonomy" id="200917"/>
    <lineage>
        <taxon>Eukaryota</taxon>
        <taxon>Metazoa</taxon>
        <taxon>Ecdysozoa</taxon>
        <taxon>Arthropoda</taxon>
        <taxon>Hexapoda</taxon>
        <taxon>Insecta</taxon>
        <taxon>Pterygota</taxon>
        <taxon>Neoptera</taxon>
        <taxon>Endopterygota</taxon>
        <taxon>Coleoptera</taxon>
        <taxon>Polyphaga</taxon>
        <taxon>Cucujiformia</taxon>
        <taxon>Chrysomeloidea</taxon>
        <taxon>Chrysomelidae</taxon>
        <taxon>Bruchinae</taxon>
        <taxon>Bruchini</taxon>
        <taxon>Acanthoscelides</taxon>
    </lineage>
</organism>
<dbReference type="EMBL" id="CAKOFQ010006961">
    <property type="protein sequence ID" value="CAH1984732.1"/>
    <property type="molecule type" value="Genomic_DNA"/>
</dbReference>
<dbReference type="GO" id="GO:0030496">
    <property type="term" value="C:midbody"/>
    <property type="evidence" value="ECO:0007669"/>
    <property type="project" value="TreeGrafter"/>
</dbReference>
<keyword evidence="2" id="KW-0479">Metal-binding</keyword>
<dbReference type="PANTHER" id="PTHR46591:SF1">
    <property type="entry name" value="ZINC FINGER FYVE DOMAIN-CONTAINING PROTEIN 26"/>
    <property type="match status" value="1"/>
</dbReference>
<dbReference type="GO" id="GO:0032266">
    <property type="term" value="F:phosphatidylinositol-3-phosphate binding"/>
    <property type="evidence" value="ECO:0007669"/>
    <property type="project" value="InterPro"/>
</dbReference>
<dbReference type="InterPro" id="IPR017455">
    <property type="entry name" value="Znf_FYVE-rel"/>
</dbReference>
<dbReference type="PANTHER" id="PTHR46591">
    <property type="entry name" value="ZINC FINGER FYVE DOMAIN-CONTAINING PROTEIN 26"/>
    <property type="match status" value="1"/>
</dbReference>
<dbReference type="GO" id="GO:0000281">
    <property type="term" value="P:mitotic cytokinesis"/>
    <property type="evidence" value="ECO:0007669"/>
    <property type="project" value="InterPro"/>
</dbReference>
<dbReference type="Gene3D" id="3.30.40.10">
    <property type="entry name" value="Zinc/RING finger domain, C3HC4 (zinc finger)"/>
    <property type="match status" value="1"/>
</dbReference>
<sequence>MYFSSLEDVLKELERNPVEDSQQIIHTLSKIKCSRKEDAFYFYETILPKIYELYKQNLCRKDIFYLALLSNDNTETLQICLKYDKKIYKLCIQDTTSLYEYCIYKKQHWIEKLITDYCDYKNILSKTIYETVEILKLIQILSEPHIDFEQLKPILDSGPFLHIDPFWQKAIGFIRHFLHITKFCENLQPSLDLTELFFYASTHSVLETFSNYFNLNSIVYEDVLIEVIENESICENSKYSREFTAFHIFSTIFKCIKSEIQGINISLSVTSIKQKLLDIKDKLWQISLLQNIFRIIFVKSCQLKTFETKDEYICKEKDIRLILFLVKEILDELQQQQVYDKQSKEYKEMLELHKCVTDGLWRLELVHRVKNERKFKDKCLKYMLAPPESLIQMCLRQKDFERTYQVIKIFPLNNKFMPLEIVYLEKLQDLKDLMKKKFKAKAIQMSNPQLSAMEVTVEKTVEQFFKKNSIVVNTQLDEIVNNLSKNNNSFVHFVAKNEVFMNMFDIAVTQPSRYEDCETLLQLAFENNTLDSNVASSYSRFCKKILDTCSESSTSASKLLVSSEYYIDIMKQRKENEFYKELASLYDEFHEHLYSNNEPGTINPSHPSHRSLLKINKLCSEYLGSNTEGTRYLYKLFGYLKAFSKIFFIEQNTSAIVSKGHNSPYFTILDHNRSQLMGKLLFERKLEPGEFEKYFNKLKLDFLYHVIGNCFPTINLHTQDNVTKEELYPDVHLFEPSRSILAYIQKRNWLLAFLLIEMFEITDFKIDVSEVRVQVFLNYLNLNKIERLKVLHDNNVIITSLQNCINTQKVVRYINSQILKPEYMTTSLYSTTSNDSLETAEELLEHTLKTTNWKALYDILDSLPECRIRKNPTLQDLKDRIIVDMVQDMFEVEFYKYVKFINNTQLRIDTILNNLTQWPGTFCIDVLKREITRYGADENLKLRELQKWLSIIELNEELRSILNVSMWSSAHDLCEMQTERVIQKLMECSKINLLLDLIKLYRINDNLLVYINYNYFLKIFDTAESLEAIKLLLDNLPYEHSVGICYNLLRKLKQLDHLQFVVQYLMHNVDDSNLRSVELSLKMLTVFTQNELEQLLCLIYNPLSIIEILIMNTKLDKLSAVLNVVKPQVPYAEAKDNRLSIEAIDELLRRYAEKSLDFDVITNPNPRLLRTPEHKLMQSLDSINLDYDCNGFTMPEEVPSKEDWIPNSEVIDCMRCQKVTFSMFNRRHHCRRCGRVICYNCSMHRMQVPSYGDILVRVCEDCYQHTLGSEASDPGDSMSTKSVVNDLWLLSDYPEHNNIVREEFSYEHAPSVSLCLALMKYHSKTIEYPRFLLDQCKYMFELLLPSQEPTQEIDYFLVIKMLKSLTLAAKMSSVECNLPNGSSMADRILSQADLLSLLAERGCLNLLPITNTHSREAYIDAPILRRLRDKLLEREQWNLALEVSTKAGLDNTGIFATWGKSCLKAGCLQLAREKFQRCLDRNLYTENLDHTSCEDSISNSTLKSRTMSRLSLLSTCDCKPTKNPILLDEIVHILESNTKTIDKEILVRASQQRLSGSVSPLNQSFKLSGPSDVAITILNKLKNLKSTSAGQYQSENVKETSSNKPVMDRIFFDECVYYLTRYGSHLSLMEFYLRHGHFEKVLNYVLETQISAELFIDIYMRCLKDGIINTLQEHMSIIDSSLEVWKDYLRHLCRHLEKQNMLHSLYQLQQYMGDYIRAAMTCVRFYQENISTFSDLINNTNFLNKAEEHLKHVIEQEQWIEVAAVRKLSSASRDSFEEKGIVNHSLVMKMNSKDINKHINTIWLQTEVAKFLAKCETDGVKPTRILRDLQPTEENSSKPADVKLKIPTLFGTVIERIQLAVLVIICGKTVEEGYDLAHRIIQEFKLKPLKIYCESAKQLAKADRYSGIAELVSCIKHSGTSDADITDICDQMLQQAVGTLIKANVSETKVEDLIKLMSDKAMKISAYIEAKQLKTAYFLAVKYKRMADIRRISREAELLNQPSIKALCQKVLQNYSHTPSHSKE</sequence>
<dbReference type="GO" id="GO:0005765">
    <property type="term" value="C:lysosomal membrane"/>
    <property type="evidence" value="ECO:0007669"/>
    <property type="project" value="TreeGrafter"/>
</dbReference>
<dbReference type="InterPro" id="IPR013083">
    <property type="entry name" value="Znf_RING/FYVE/PHD"/>
</dbReference>
<dbReference type="InterPro" id="IPR057946">
    <property type="entry name" value="TPR_ZFYVE26"/>
</dbReference>
<evidence type="ECO:0000313" key="7">
    <source>
        <dbReference type="EMBL" id="CAH1984732.1"/>
    </source>
</evidence>
<evidence type="ECO:0000256" key="2">
    <source>
        <dbReference type="ARBA" id="ARBA00022723"/>
    </source>
</evidence>
<reference evidence="7" key="1">
    <citation type="submission" date="2022-03" db="EMBL/GenBank/DDBJ databases">
        <authorList>
            <person name="Sayadi A."/>
        </authorList>
    </citation>
    <scope>NUCLEOTIDE SEQUENCE</scope>
</reference>